<sequence length="101" mass="11791">MVLIYTTCRDEEEAKKISSLLVEKHLAACVDMWPVSSCYRWEGAIRCENEYELLVKTSESKLQDIEDMIAANHSYSVPFIGAVDVRRINRPYKEWMVQMVE</sequence>
<name>A0A0G1F7Y7_9BACT</name>
<dbReference type="Proteomes" id="UP000034810">
    <property type="component" value="Unassembled WGS sequence"/>
</dbReference>
<dbReference type="Pfam" id="PF03091">
    <property type="entry name" value="CutA1"/>
    <property type="match status" value="1"/>
</dbReference>
<dbReference type="EMBL" id="LCFA01000003">
    <property type="protein sequence ID" value="KKS82958.1"/>
    <property type="molecule type" value="Genomic_DNA"/>
</dbReference>
<dbReference type="SUPFAM" id="SSF54913">
    <property type="entry name" value="GlnB-like"/>
    <property type="match status" value="1"/>
</dbReference>
<comment type="caution">
    <text evidence="2">The sequence shown here is derived from an EMBL/GenBank/DDBJ whole genome shotgun (WGS) entry which is preliminary data.</text>
</comment>
<organism evidence="2 3">
    <name type="scientific">Candidatus Wolfebacteria bacterium GW2011_GWC1_43_10</name>
    <dbReference type="NCBI Taxonomy" id="1619011"/>
    <lineage>
        <taxon>Bacteria</taxon>
        <taxon>Candidatus Wolfeibacteriota</taxon>
    </lineage>
</organism>
<dbReference type="PANTHER" id="PTHR23419">
    <property type="entry name" value="DIVALENT CATION TOLERANCE CUTA-RELATED"/>
    <property type="match status" value="1"/>
</dbReference>
<evidence type="ECO:0000313" key="2">
    <source>
        <dbReference type="EMBL" id="KKS82958.1"/>
    </source>
</evidence>
<dbReference type="GO" id="GO:0005507">
    <property type="term" value="F:copper ion binding"/>
    <property type="evidence" value="ECO:0007669"/>
    <property type="project" value="TreeGrafter"/>
</dbReference>
<dbReference type="InterPro" id="IPR011322">
    <property type="entry name" value="N-reg_PII-like_a/b"/>
</dbReference>
<dbReference type="GO" id="GO:0010038">
    <property type="term" value="P:response to metal ion"/>
    <property type="evidence" value="ECO:0007669"/>
    <property type="project" value="InterPro"/>
</dbReference>
<dbReference type="AlphaFoldDB" id="A0A0G1F7Y7"/>
<dbReference type="InterPro" id="IPR015867">
    <property type="entry name" value="N-reg_PII/ATP_PRibTrfase_C"/>
</dbReference>
<gene>
    <name evidence="2" type="ORF">UV58_C0003G0032</name>
</gene>
<evidence type="ECO:0000313" key="3">
    <source>
        <dbReference type="Proteomes" id="UP000034810"/>
    </source>
</evidence>
<dbReference type="Gene3D" id="3.30.70.120">
    <property type="match status" value="1"/>
</dbReference>
<protein>
    <submittedName>
        <fullName evidence="2">CutA1 divalent ion tolerance protein</fullName>
    </submittedName>
</protein>
<reference evidence="2 3" key="1">
    <citation type="journal article" date="2015" name="Nature">
        <title>rRNA introns, odd ribosomes, and small enigmatic genomes across a large radiation of phyla.</title>
        <authorList>
            <person name="Brown C.T."/>
            <person name="Hug L.A."/>
            <person name="Thomas B.C."/>
            <person name="Sharon I."/>
            <person name="Castelle C.J."/>
            <person name="Singh A."/>
            <person name="Wilkins M.J."/>
            <person name="Williams K.H."/>
            <person name="Banfield J.F."/>
        </authorList>
    </citation>
    <scope>NUCLEOTIDE SEQUENCE [LARGE SCALE GENOMIC DNA]</scope>
</reference>
<proteinExistence type="inferred from homology"/>
<dbReference type="InterPro" id="IPR004323">
    <property type="entry name" value="Ion_tolerance_CutA"/>
</dbReference>
<comment type="similarity">
    <text evidence="1">Belongs to the CutA family.</text>
</comment>
<dbReference type="PANTHER" id="PTHR23419:SF8">
    <property type="entry name" value="FI09726P"/>
    <property type="match status" value="1"/>
</dbReference>
<accession>A0A0G1F7Y7</accession>
<evidence type="ECO:0000256" key="1">
    <source>
        <dbReference type="ARBA" id="ARBA00010169"/>
    </source>
</evidence>